<protein>
    <submittedName>
        <fullName evidence="2">Uncharacterized protein</fullName>
    </submittedName>
</protein>
<feature type="compositionally biased region" description="Basic and acidic residues" evidence="1">
    <location>
        <begin position="65"/>
        <end position="94"/>
    </location>
</feature>
<evidence type="ECO:0000256" key="1">
    <source>
        <dbReference type="SAM" id="MobiDB-lite"/>
    </source>
</evidence>
<accession>A0AAV7TLQ7</accession>
<name>A0AAV7TLQ7_PLEWA</name>
<reference evidence="2" key="1">
    <citation type="journal article" date="2022" name="bioRxiv">
        <title>Sequencing and chromosome-scale assembly of the giantPleurodeles waltlgenome.</title>
        <authorList>
            <person name="Brown T."/>
            <person name="Elewa A."/>
            <person name="Iarovenko S."/>
            <person name="Subramanian E."/>
            <person name="Araus A.J."/>
            <person name="Petzold A."/>
            <person name="Susuki M."/>
            <person name="Suzuki K.-i.T."/>
            <person name="Hayashi T."/>
            <person name="Toyoda A."/>
            <person name="Oliveira C."/>
            <person name="Osipova E."/>
            <person name="Leigh N.D."/>
            <person name="Simon A."/>
            <person name="Yun M.H."/>
        </authorList>
    </citation>
    <scope>NUCLEOTIDE SEQUENCE</scope>
    <source>
        <strain evidence="2">20211129_DDA</strain>
        <tissue evidence="2">Liver</tissue>
    </source>
</reference>
<organism evidence="2 3">
    <name type="scientific">Pleurodeles waltl</name>
    <name type="common">Iberian ribbed newt</name>
    <dbReference type="NCBI Taxonomy" id="8319"/>
    <lineage>
        <taxon>Eukaryota</taxon>
        <taxon>Metazoa</taxon>
        <taxon>Chordata</taxon>
        <taxon>Craniata</taxon>
        <taxon>Vertebrata</taxon>
        <taxon>Euteleostomi</taxon>
        <taxon>Amphibia</taxon>
        <taxon>Batrachia</taxon>
        <taxon>Caudata</taxon>
        <taxon>Salamandroidea</taxon>
        <taxon>Salamandridae</taxon>
        <taxon>Pleurodelinae</taxon>
        <taxon>Pleurodeles</taxon>
    </lineage>
</organism>
<feature type="region of interest" description="Disordered" evidence="1">
    <location>
        <begin position="1"/>
        <end position="149"/>
    </location>
</feature>
<gene>
    <name evidence="2" type="ORF">NDU88_002412</name>
</gene>
<evidence type="ECO:0000313" key="2">
    <source>
        <dbReference type="EMBL" id="KAJ1177150.1"/>
    </source>
</evidence>
<sequence>MALGWFRPCHGRTDTASTLQYPRGTFASGLPDPEALPTSSNQEQLLGDSGIRESLISASWGGGRRKQEDHLGKRQEEDHEERPERSDGPSESRNQHSRLLVPQAAHNDSSVFTEPGTRGLGGGNTKNPATLWGERGLGRYGPAVDGSNL</sequence>
<dbReference type="AlphaFoldDB" id="A0AAV7TLQ7"/>
<proteinExistence type="predicted"/>
<keyword evidence="3" id="KW-1185">Reference proteome</keyword>
<dbReference type="Proteomes" id="UP001066276">
    <property type="component" value="Chromosome 3_2"/>
</dbReference>
<dbReference type="EMBL" id="JANPWB010000006">
    <property type="protein sequence ID" value="KAJ1177150.1"/>
    <property type="molecule type" value="Genomic_DNA"/>
</dbReference>
<evidence type="ECO:0000313" key="3">
    <source>
        <dbReference type="Proteomes" id="UP001066276"/>
    </source>
</evidence>
<comment type="caution">
    <text evidence="2">The sequence shown here is derived from an EMBL/GenBank/DDBJ whole genome shotgun (WGS) entry which is preliminary data.</text>
</comment>